<keyword evidence="3" id="KW-1185">Reference proteome</keyword>
<feature type="compositionally biased region" description="Low complexity" evidence="1">
    <location>
        <begin position="38"/>
        <end position="48"/>
    </location>
</feature>
<gene>
    <name evidence="2" type="ORF">E3N88_34041</name>
</gene>
<dbReference type="Proteomes" id="UP000326396">
    <property type="component" value="Linkage Group LG6"/>
</dbReference>
<reference evidence="2 3" key="1">
    <citation type="submission" date="2019-05" db="EMBL/GenBank/DDBJ databases">
        <title>Mikania micrantha, genome provides insights into the molecular mechanism of rapid growth.</title>
        <authorList>
            <person name="Liu B."/>
        </authorList>
    </citation>
    <scope>NUCLEOTIDE SEQUENCE [LARGE SCALE GENOMIC DNA]</scope>
    <source>
        <strain evidence="2">NLD-2019</strain>
        <tissue evidence="2">Leaf</tissue>
    </source>
</reference>
<comment type="caution">
    <text evidence="2">The sequence shown here is derived from an EMBL/GenBank/DDBJ whole genome shotgun (WGS) entry which is preliminary data.</text>
</comment>
<evidence type="ECO:0000313" key="3">
    <source>
        <dbReference type="Proteomes" id="UP000326396"/>
    </source>
</evidence>
<organism evidence="2 3">
    <name type="scientific">Mikania micrantha</name>
    <name type="common">bitter vine</name>
    <dbReference type="NCBI Taxonomy" id="192012"/>
    <lineage>
        <taxon>Eukaryota</taxon>
        <taxon>Viridiplantae</taxon>
        <taxon>Streptophyta</taxon>
        <taxon>Embryophyta</taxon>
        <taxon>Tracheophyta</taxon>
        <taxon>Spermatophyta</taxon>
        <taxon>Magnoliopsida</taxon>
        <taxon>eudicotyledons</taxon>
        <taxon>Gunneridae</taxon>
        <taxon>Pentapetalae</taxon>
        <taxon>asterids</taxon>
        <taxon>campanulids</taxon>
        <taxon>Asterales</taxon>
        <taxon>Asteraceae</taxon>
        <taxon>Asteroideae</taxon>
        <taxon>Heliantheae alliance</taxon>
        <taxon>Eupatorieae</taxon>
        <taxon>Mikania</taxon>
    </lineage>
</organism>
<protein>
    <submittedName>
        <fullName evidence="2">Uncharacterized protein</fullName>
    </submittedName>
</protein>
<dbReference type="AlphaFoldDB" id="A0A5N6MD97"/>
<feature type="region of interest" description="Disordered" evidence="1">
    <location>
        <begin position="1"/>
        <end position="64"/>
    </location>
</feature>
<dbReference type="EMBL" id="SZYD01000016">
    <property type="protein sequence ID" value="KAD3338520.1"/>
    <property type="molecule type" value="Genomic_DNA"/>
</dbReference>
<evidence type="ECO:0000313" key="2">
    <source>
        <dbReference type="EMBL" id="KAD3338520.1"/>
    </source>
</evidence>
<feature type="compositionally biased region" description="Polar residues" evidence="1">
    <location>
        <begin position="1"/>
        <end position="14"/>
    </location>
</feature>
<dbReference type="OrthoDB" id="1709562at2759"/>
<proteinExistence type="predicted"/>
<sequence length="150" mass="16630">MAGEINDSNHSSSPGADLDTPNHNPMAYDSPFIGSWDSSSSSSSSFFSAPLKSELDSNETNAEDDFILELTRQMEDYMLPEDDDNESPAECFASYYNPIPNVKNQNQQQRWKTPESTQQMFSRGSVGYRQLTSSGSGDISFVINRGFMLG</sequence>
<name>A0A5N6MD97_9ASTR</name>
<accession>A0A5N6MD97</accession>
<evidence type="ECO:0000256" key="1">
    <source>
        <dbReference type="SAM" id="MobiDB-lite"/>
    </source>
</evidence>